<dbReference type="InterPro" id="IPR036390">
    <property type="entry name" value="WH_DNA-bd_sf"/>
</dbReference>
<name>A0A497JII2_9ARCH</name>
<accession>A0A497JII2</accession>
<sequence>KNETLQDINLKYRVIWKVEFEHMLKNNEFISGLCFIDSATGEFVHFKNNTFVESKGLPKLKDLSSKEVEVLRTLRKKKKNIDEIVRQCGLAKEDVAKSLKTLISLGFAKEIVDNDSVGYVLAERIDLPPSATEPLLESIKVLPFVKAEALERDKVIYNKDDVIKLLHLLWPKAVVKRISEIYWPLYYITYEDEKGSIRKVLIDAFTGKKVGERNG</sequence>
<comment type="caution">
    <text evidence="1">The sequence shown here is derived from an EMBL/GenBank/DDBJ whole genome shotgun (WGS) entry which is preliminary data.</text>
</comment>
<gene>
    <name evidence="1" type="ORF">DRO04_01515</name>
</gene>
<proteinExistence type="predicted"/>
<protein>
    <submittedName>
        <fullName evidence="1">Uncharacterized protein</fullName>
    </submittedName>
</protein>
<dbReference type="EMBL" id="QMWP01000043">
    <property type="protein sequence ID" value="RLG70628.1"/>
    <property type="molecule type" value="Genomic_DNA"/>
</dbReference>
<reference evidence="1 2" key="1">
    <citation type="submission" date="2018-06" db="EMBL/GenBank/DDBJ databases">
        <title>Extensive metabolic versatility and redundancy in microbially diverse, dynamic hydrothermal sediments.</title>
        <authorList>
            <person name="Dombrowski N."/>
            <person name="Teske A."/>
            <person name="Baker B.J."/>
        </authorList>
    </citation>
    <scope>NUCLEOTIDE SEQUENCE [LARGE SCALE GENOMIC DNA]</scope>
    <source>
        <strain evidence="1">B51_G17</strain>
    </source>
</reference>
<dbReference type="Proteomes" id="UP000278031">
    <property type="component" value="Unassembled WGS sequence"/>
</dbReference>
<feature type="non-terminal residue" evidence="1">
    <location>
        <position position="1"/>
    </location>
</feature>
<evidence type="ECO:0000313" key="2">
    <source>
        <dbReference type="Proteomes" id="UP000278031"/>
    </source>
</evidence>
<evidence type="ECO:0000313" key="1">
    <source>
        <dbReference type="EMBL" id="RLG70628.1"/>
    </source>
</evidence>
<dbReference type="AlphaFoldDB" id="A0A497JII2"/>
<organism evidence="1 2">
    <name type="scientific">Candidatus Iainarchaeum sp</name>
    <dbReference type="NCBI Taxonomy" id="3101447"/>
    <lineage>
        <taxon>Archaea</taxon>
        <taxon>Candidatus Iainarchaeota</taxon>
        <taxon>Candidatus Iainarchaeia</taxon>
        <taxon>Candidatus Iainarchaeales</taxon>
        <taxon>Candidatus Iainarchaeaceae</taxon>
        <taxon>Candidatus Iainarchaeum</taxon>
    </lineage>
</organism>
<dbReference type="SUPFAM" id="SSF46785">
    <property type="entry name" value="Winged helix' DNA-binding domain"/>
    <property type="match status" value="1"/>
</dbReference>